<keyword evidence="1" id="KW-0812">Transmembrane</keyword>
<keyword evidence="1" id="KW-0472">Membrane</keyword>
<dbReference type="AlphaFoldDB" id="A6N159"/>
<evidence type="ECO:0000313" key="2">
    <source>
        <dbReference type="EMBL" id="ABR25979.1"/>
    </source>
</evidence>
<feature type="transmembrane region" description="Helical" evidence="1">
    <location>
        <begin position="34"/>
        <end position="55"/>
    </location>
</feature>
<feature type="transmembrane region" description="Helical" evidence="1">
    <location>
        <begin position="7"/>
        <end position="28"/>
    </location>
</feature>
<dbReference type="EMBL" id="EF576391">
    <property type="protein sequence ID" value="ABR25979.1"/>
    <property type="molecule type" value="mRNA"/>
</dbReference>
<sequence length="57" mass="6631">TIEGNNISGTIVVLLFPFWCAHEVFAIMSEELVYTWLVQHYVLVIFYIVAAYHIVQE</sequence>
<reference evidence="2" key="1">
    <citation type="submission" date="2007-04" db="EMBL/GenBank/DDBJ databases">
        <title>A comparative transcriptome map of early and late salinity stress responses in contrasting genotypes of Oryza sativa L.</title>
        <authorList>
            <person name="Kumari S."/>
            <person name="Panjabi V."/>
            <person name="Singla-Pareek S.L."/>
            <person name="Sopory S.K."/>
            <person name="Pareek A."/>
        </authorList>
    </citation>
    <scope>NUCLEOTIDE SEQUENCE</scope>
    <source>
        <tissue evidence="2">Shoot</tissue>
    </source>
</reference>
<name>A6N159_ORYSI</name>
<accession>A6N159</accession>
<protein>
    <submittedName>
        <fullName evidence="2">Nbs-lrr disease resistance protein</fullName>
    </submittedName>
</protein>
<evidence type="ECO:0000256" key="1">
    <source>
        <dbReference type="SAM" id="Phobius"/>
    </source>
</evidence>
<feature type="non-terminal residue" evidence="2">
    <location>
        <position position="1"/>
    </location>
</feature>
<proteinExistence type="evidence at transcript level"/>
<keyword evidence="1" id="KW-1133">Transmembrane helix</keyword>
<organism evidence="2">
    <name type="scientific">Oryza sativa subsp. indica</name>
    <name type="common">Rice</name>
    <dbReference type="NCBI Taxonomy" id="39946"/>
    <lineage>
        <taxon>Eukaryota</taxon>
        <taxon>Viridiplantae</taxon>
        <taxon>Streptophyta</taxon>
        <taxon>Embryophyta</taxon>
        <taxon>Tracheophyta</taxon>
        <taxon>Spermatophyta</taxon>
        <taxon>Magnoliopsida</taxon>
        <taxon>Liliopsida</taxon>
        <taxon>Poales</taxon>
        <taxon>Poaceae</taxon>
        <taxon>BOP clade</taxon>
        <taxon>Oryzoideae</taxon>
        <taxon>Oryzeae</taxon>
        <taxon>Oryzinae</taxon>
        <taxon>Oryza</taxon>
        <taxon>Oryza sativa</taxon>
    </lineage>
</organism>